<feature type="non-terminal residue" evidence="7">
    <location>
        <position position="1"/>
    </location>
</feature>
<dbReference type="PROSITE" id="PS01340">
    <property type="entry name" value="CORNICHON"/>
    <property type="match status" value="1"/>
</dbReference>
<name>A0A316U145_9BASI</name>
<evidence type="ECO:0000256" key="5">
    <source>
        <dbReference type="ARBA" id="ARBA00023136"/>
    </source>
</evidence>
<feature type="transmembrane region" description="Helical" evidence="6">
    <location>
        <begin position="106"/>
        <end position="122"/>
    </location>
</feature>
<evidence type="ECO:0000313" key="7">
    <source>
        <dbReference type="EMBL" id="PWN19109.1"/>
    </source>
</evidence>
<dbReference type="GeneID" id="37012153"/>
<proteinExistence type="inferred from homology"/>
<feature type="transmembrane region" description="Helical" evidence="6">
    <location>
        <begin position="5"/>
        <end position="24"/>
    </location>
</feature>
<dbReference type="AlphaFoldDB" id="A0A316U145"/>
<dbReference type="GO" id="GO:0016192">
    <property type="term" value="P:vesicle-mediated transport"/>
    <property type="evidence" value="ECO:0007669"/>
    <property type="project" value="InterPro"/>
</dbReference>
<reference evidence="7 8" key="1">
    <citation type="journal article" date="2018" name="Mol. Biol. Evol.">
        <title>Broad Genomic Sampling Reveals a Smut Pathogenic Ancestry of the Fungal Clade Ustilaginomycotina.</title>
        <authorList>
            <person name="Kijpornyongpan T."/>
            <person name="Mondo S.J."/>
            <person name="Barry K."/>
            <person name="Sandor L."/>
            <person name="Lee J."/>
            <person name="Lipzen A."/>
            <person name="Pangilinan J."/>
            <person name="LaButti K."/>
            <person name="Hainaut M."/>
            <person name="Henrissat B."/>
            <person name="Grigoriev I.V."/>
            <person name="Spatafora J.W."/>
            <person name="Aime M.C."/>
        </authorList>
    </citation>
    <scope>NUCLEOTIDE SEQUENCE [LARGE SCALE GENOMIC DNA]</scope>
    <source>
        <strain evidence="7 8">MCA 4718</strain>
    </source>
</reference>
<protein>
    <submittedName>
        <fullName evidence="7">Cornichon</fullName>
    </submittedName>
</protein>
<feature type="transmembrane region" description="Helical" evidence="6">
    <location>
        <begin position="50"/>
        <end position="71"/>
    </location>
</feature>
<dbReference type="RefSeq" id="XP_025346269.1">
    <property type="nucleotide sequence ID" value="XM_025490419.1"/>
</dbReference>
<evidence type="ECO:0000256" key="3">
    <source>
        <dbReference type="ARBA" id="ARBA00022692"/>
    </source>
</evidence>
<keyword evidence="8" id="KW-1185">Reference proteome</keyword>
<dbReference type="EMBL" id="KZ819332">
    <property type="protein sequence ID" value="PWN19109.1"/>
    <property type="molecule type" value="Genomic_DNA"/>
</dbReference>
<dbReference type="SMART" id="SM01398">
    <property type="entry name" value="Cornichon"/>
    <property type="match status" value="1"/>
</dbReference>
<dbReference type="GO" id="GO:0016020">
    <property type="term" value="C:membrane"/>
    <property type="evidence" value="ECO:0007669"/>
    <property type="project" value="UniProtKB-SubCell"/>
</dbReference>
<gene>
    <name evidence="7" type="ORF">BCV69DRAFT_251248</name>
</gene>
<keyword evidence="3 6" id="KW-0812">Transmembrane</keyword>
<organism evidence="7 8">
    <name type="scientific">Pseudomicrostroma glucosiphilum</name>
    <dbReference type="NCBI Taxonomy" id="1684307"/>
    <lineage>
        <taxon>Eukaryota</taxon>
        <taxon>Fungi</taxon>
        <taxon>Dikarya</taxon>
        <taxon>Basidiomycota</taxon>
        <taxon>Ustilaginomycotina</taxon>
        <taxon>Exobasidiomycetes</taxon>
        <taxon>Microstromatales</taxon>
        <taxon>Microstromatales incertae sedis</taxon>
        <taxon>Pseudomicrostroma</taxon>
    </lineage>
</organism>
<comment type="similarity">
    <text evidence="2">Belongs to the cornichon family.</text>
</comment>
<dbReference type="InterPro" id="IPR033466">
    <property type="entry name" value="Cornichon_conserved"/>
</dbReference>
<dbReference type="PANTHER" id="PTHR12290">
    <property type="entry name" value="CORNICHON-RELATED"/>
    <property type="match status" value="1"/>
</dbReference>
<evidence type="ECO:0000256" key="2">
    <source>
        <dbReference type="ARBA" id="ARBA00010095"/>
    </source>
</evidence>
<evidence type="ECO:0000313" key="8">
    <source>
        <dbReference type="Proteomes" id="UP000245942"/>
    </source>
</evidence>
<keyword evidence="4 6" id="KW-1133">Transmembrane helix</keyword>
<dbReference type="Pfam" id="PF03311">
    <property type="entry name" value="Cornichon"/>
    <property type="match status" value="1"/>
</dbReference>
<accession>A0A316U145</accession>
<dbReference type="InterPro" id="IPR003377">
    <property type="entry name" value="Cornichon"/>
</dbReference>
<comment type="subcellular location">
    <subcellularLocation>
        <location evidence="1">Membrane</location>
        <topology evidence="1">Multi-pass membrane protein</topology>
    </subcellularLocation>
</comment>
<dbReference type="OrthoDB" id="434393at2759"/>
<evidence type="ECO:0000256" key="6">
    <source>
        <dbReference type="SAM" id="Phobius"/>
    </source>
</evidence>
<dbReference type="STRING" id="1684307.A0A316U145"/>
<sequence length="123" mass="14433">GWLFLFAVLVAAALLFTMVFYIIMFSDLECDYINPIDLCNKLNQFTLPEYIAHAVLTTLFLLTGQWVAFLLNTQLVAYNVNKVMNKNHLLDATEIFRTLSGHKKECFFKLGFYLLSFFYYLYR</sequence>
<evidence type="ECO:0000256" key="4">
    <source>
        <dbReference type="ARBA" id="ARBA00022989"/>
    </source>
</evidence>
<keyword evidence="5 6" id="KW-0472">Membrane</keyword>
<dbReference type="Proteomes" id="UP000245942">
    <property type="component" value="Unassembled WGS sequence"/>
</dbReference>
<evidence type="ECO:0000256" key="1">
    <source>
        <dbReference type="ARBA" id="ARBA00004141"/>
    </source>
</evidence>